<dbReference type="EMBL" id="GL945432">
    <property type="protein sequence ID" value="EGO26190.1"/>
    <property type="molecule type" value="Genomic_DNA"/>
</dbReference>
<dbReference type="Proteomes" id="UP000008064">
    <property type="component" value="Unassembled WGS sequence"/>
</dbReference>
<dbReference type="OrthoDB" id="2674533at2759"/>
<dbReference type="AlphaFoldDB" id="F8NR17"/>
<protein>
    <recommendedName>
        <fullName evidence="2">C2H2-type domain-containing protein</fullName>
    </recommendedName>
</protein>
<evidence type="ECO:0000313" key="1">
    <source>
        <dbReference type="EMBL" id="EGO26190.1"/>
    </source>
</evidence>
<reference evidence="1" key="1">
    <citation type="submission" date="2011-04" db="EMBL/GenBank/DDBJ databases">
        <title>Evolution of plant cell wall degrading machinery underlies the functional diversity of forest fungi.</title>
        <authorList>
            <consortium name="US DOE Joint Genome Institute (JGI-PGF)"/>
            <person name="Eastwood D.C."/>
            <person name="Floudas D."/>
            <person name="Binder M."/>
            <person name="Majcherczyk A."/>
            <person name="Schneider P."/>
            <person name="Aerts A."/>
            <person name="Asiegbu F.O."/>
            <person name="Baker S.E."/>
            <person name="Barry K."/>
            <person name="Bendiksby M."/>
            <person name="Blumentritt M."/>
            <person name="Coutinho P.M."/>
            <person name="Cullen D."/>
            <person name="Cullen D."/>
            <person name="Gathman A."/>
            <person name="Goodell B."/>
            <person name="Henrissat B."/>
            <person name="Ihrmark K."/>
            <person name="Kauserud H."/>
            <person name="Kohler A."/>
            <person name="LaButti K."/>
            <person name="Lapidus A."/>
            <person name="Lavin J.L."/>
            <person name="Lee Y.-H."/>
            <person name="Lindquist E."/>
            <person name="Lilly W."/>
            <person name="Lucas S."/>
            <person name="Morin E."/>
            <person name="Murat C."/>
            <person name="Oguiza J.A."/>
            <person name="Park J."/>
            <person name="Pisabarro A.G."/>
            <person name="Riley R."/>
            <person name="Rosling A."/>
            <person name="Salamov A."/>
            <person name="Schmidt O."/>
            <person name="Schmutz J."/>
            <person name="Skrede I."/>
            <person name="Stenlid J."/>
            <person name="Wiebenga A."/>
            <person name="Xie X."/>
            <person name="Kues U."/>
            <person name="Hibbett D.S."/>
            <person name="Hoffmeister D."/>
            <person name="Hogberg N."/>
            <person name="Martin F."/>
            <person name="Grigoriev I.V."/>
            <person name="Watkinson S.C."/>
        </authorList>
    </citation>
    <scope>NUCLEOTIDE SEQUENCE</scope>
    <source>
        <strain evidence="1">S7.9</strain>
    </source>
</reference>
<dbReference type="RefSeq" id="XP_007316363.1">
    <property type="nucleotide sequence ID" value="XM_007316301.1"/>
</dbReference>
<name>F8NR17_SERL9</name>
<accession>F8NR17</accession>
<evidence type="ECO:0008006" key="2">
    <source>
        <dbReference type="Google" id="ProtNLM"/>
    </source>
</evidence>
<dbReference type="GeneID" id="18818469"/>
<sequence length="129" mass="14920">MYIRPCEWEDKPCGMWVGATQARVKAHFEVHHGVVSSIKPNADEQRQKCRWKGCECGKPMLSRNLVRHIINVAHFGMKYKCSKCPTEVVRLDDFMEHKMRCPDAEPVLATNAPRVPKKPVFANKRMRTI</sequence>
<proteinExistence type="predicted"/>
<organism>
    <name type="scientific">Serpula lacrymans var. lacrymans (strain S7.9)</name>
    <name type="common">Dry rot fungus</name>
    <dbReference type="NCBI Taxonomy" id="578457"/>
    <lineage>
        <taxon>Eukaryota</taxon>
        <taxon>Fungi</taxon>
        <taxon>Dikarya</taxon>
        <taxon>Basidiomycota</taxon>
        <taxon>Agaricomycotina</taxon>
        <taxon>Agaricomycetes</taxon>
        <taxon>Agaricomycetidae</taxon>
        <taxon>Boletales</taxon>
        <taxon>Coniophorineae</taxon>
        <taxon>Serpulaceae</taxon>
        <taxon>Serpula</taxon>
    </lineage>
</organism>
<gene>
    <name evidence="1" type="ORF">SERLADRAFT_462972</name>
</gene>
<dbReference type="HOGENOM" id="CLU_160176_0_0_1"/>
<dbReference type="KEGG" id="sla:SERLADRAFT_462972"/>